<reference evidence="3 4" key="1">
    <citation type="submission" date="2024-02" db="EMBL/GenBank/DDBJ databases">
        <title>A novel Gemmatimonadota bacterium.</title>
        <authorList>
            <person name="Du Z.-J."/>
            <person name="Ye Y.-Q."/>
        </authorList>
    </citation>
    <scope>NUCLEOTIDE SEQUENCE [LARGE SCALE GENOMIC DNA]</scope>
    <source>
        <strain evidence="3 4">DH-20</strain>
    </source>
</reference>
<keyword evidence="4" id="KW-1185">Reference proteome</keyword>
<evidence type="ECO:0000313" key="4">
    <source>
        <dbReference type="Proteomes" id="UP001484239"/>
    </source>
</evidence>
<feature type="transmembrane region" description="Helical" evidence="1">
    <location>
        <begin position="247"/>
        <end position="266"/>
    </location>
</feature>
<gene>
    <name evidence="3" type="ORF">WI372_14275</name>
</gene>
<dbReference type="EMBL" id="JBBHLI010000009">
    <property type="protein sequence ID" value="MEK9502155.1"/>
    <property type="molecule type" value="Genomic_DNA"/>
</dbReference>
<feature type="transmembrane region" description="Helical" evidence="1">
    <location>
        <begin position="310"/>
        <end position="329"/>
    </location>
</feature>
<evidence type="ECO:0000313" key="3">
    <source>
        <dbReference type="EMBL" id="MEK9502155.1"/>
    </source>
</evidence>
<dbReference type="Proteomes" id="UP001484239">
    <property type="component" value="Unassembled WGS sequence"/>
</dbReference>
<feature type="domain" description="Lnb N-terminal periplasmic" evidence="2">
    <location>
        <begin position="13"/>
        <end position="150"/>
    </location>
</feature>
<name>A0ABU9EBQ1_9BACT</name>
<keyword evidence="1" id="KW-0812">Transmembrane</keyword>
<evidence type="ECO:0000259" key="2">
    <source>
        <dbReference type="Pfam" id="PF13387"/>
    </source>
</evidence>
<dbReference type="RefSeq" id="WP_405276623.1">
    <property type="nucleotide sequence ID" value="NZ_CP144380.1"/>
</dbReference>
<feature type="transmembrane region" description="Helical" evidence="1">
    <location>
        <begin position="341"/>
        <end position="359"/>
    </location>
</feature>
<comment type="caution">
    <text evidence="3">The sequence shown here is derived from an EMBL/GenBank/DDBJ whole genome shotgun (WGS) entry which is preliminary data.</text>
</comment>
<accession>A0ABU9EBQ1</accession>
<sequence>MEVVAQGAVEDPLTVYLVTMGPGSEVWNRFGHNAIWIHDERTGEDLVWNWGLFAFDQVGFIPRLIRGQMLYSMGGFTLEQTIRQYEREGRDVWAQELALTPQQKEDLDRFVRRNAQPANRDYFYDYYLDNCSTRVRDALDLVLDGAIERHFGEIQTGTTWRWHTRRLLRDAPWAYGGVALVLGQPGDDTITAWEEMFLPMRLRSHLAGLFVEQRDGSMRPLVAGEIQLVEGTRGAPPTEPVTTWPRYLLLGLGIGALVLLAGLAASRGAAGRAVAALPVALVGLVVGGAGVILLAAYLTDHTFWYRNENIFFVSPFSLLVALFALGAVARPRLVEGAARMARWVAVLALVGAALKLLPFFDQGNLEIVALALPVHLAVAVAVGRWRSAADRADAAA</sequence>
<protein>
    <submittedName>
        <fullName evidence="3">DUF4105 domain-containing protein</fullName>
    </submittedName>
</protein>
<feature type="transmembrane region" description="Helical" evidence="1">
    <location>
        <begin position="365"/>
        <end position="383"/>
    </location>
</feature>
<keyword evidence="1" id="KW-1133">Transmembrane helix</keyword>
<proteinExistence type="predicted"/>
<dbReference type="InterPro" id="IPR025178">
    <property type="entry name" value="Lnb_N"/>
</dbReference>
<feature type="transmembrane region" description="Helical" evidence="1">
    <location>
        <begin position="273"/>
        <end position="298"/>
    </location>
</feature>
<evidence type="ECO:0000256" key="1">
    <source>
        <dbReference type="SAM" id="Phobius"/>
    </source>
</evidence>
<organism evidence="3 4">
    <name type="scientific">Gaopeijia maritima</name>
    <dbReference type="NCBI Taxonomy" id="3119007"/>
    <lineage>
        <taxon>Bacteria</taxon>
        <taxon>Pseudomonadati</taxon>
        <taxon>Gemmatimonadota</taxon>
        <taxon>Longimicrobiia</taxon>
        <taxon>Gaopeijiales</taxon>
        <taxon>Gaopeijiaceae</taxon>
        <taxon>Gaopeijia</taxon>
    </lineage>
</organism>
<dbReference type="Pfam" id="PF13387">
    <property type="entry name" value="Lnb_N"/>
    <property type="match status" value="1"/>
</dbReference>
<keyword evidence="1" id="KW-0472">Membrane</keyword>